<organism evidence="2 3">
    <name type="scientific">Chiloscyllium punctatum</name>
    <name type="common">Brownbanded bambooshark</name>
    <name type="synonym">Hemiscyllium punctatum</name>
    <dbReference type="NCBI Taxonomy" id="137246"/>
    <lineage>
        <taxon>Eukaryota</taxon>
        <taxon>Metazoa</taxon>
        <taxon>Chordata</taxon>
        <taxon>Craniata</taxon>
        <taxon>Vertebrata</taxon>
        <taxon>Chondrichthyes</taxon>
        <taxon>Elasmobranchii</taxon>
        <taxon>Galeomorphii</taxon>
        <taxon>Galeoidea</taxon>
        <taxon>Orectolobiformes</taxon>
        <taxon>Hemiscylliidae</taxon>
        <taxon>Chiloscyllium</taxon>
    </lineage>
</organism>
<dbReference type="OrthoDB" id="8956736at2759"/>
<comment type="caution">
    <text evidence="2">The sequence shown here is derived from an EMBL/GenBank/DDBJ whole genome shotgun (WGS) entry which is preliminary data.</text>
</comment>
<accession>A0A401SZT8</accession>
<feature type="region of interest" description="Disordered" evidence="1">
    <location>
        <begin position="168"/>
        <end position="202"/>
    </location>
</feature>
<gene>
    <name evidence="2" type="ORF">chiPu_0014389</name>
</gene>
<feature type="compositionally biased region" description="Basic and acidic residues" evidence="1">
    <location>
        <begin position="168"/>
        <end position="200"/>
    </location>
</feature>
<dbReference type="EMBL" id="BEZZ01000759">
    <property type="protein sequence ID" value="GCC35900.1"/>
    <property type="molecule type" value="Genomic_DNA"/>
</dbReference>
<feature type="region of interest" description="Disordered" evidence="1">
    <location>
        <begin position="47"/>
        <end position="90"/>
    </location>
</feature>
<evidence type="ECO:0000313" key="2">
    <source>
        <dbReference type="EMBL" id="GCC35900.1"/>
    </source>
</evidence>
<feature type="region of interest" description="Disordered" evidence="1">
    <location>
        <begin position="105"/>
        <end position="131"/>
    </location>
</feature>
<reference evidence="2 3" key="1">
    <citation type="journal article" date="2018" name="Nat. Ecol. Evol.">
        <title>Shark genomes provide insights into elasmobranch evolution and the origin of vertebrates.</title>
        <authorList>
            <person name="Hara Y"/>
            <person name="Yamaguchi K"/>
            <person name="Onimaru K"/>
            <person name="Kadota M"/>
            <person name="Koyanagi M"/>
            <person name="Keeley SD"/>
            <person name="Tatsumi K"/>
            <person name="Tanaka K"/>
            <person name="Motone F"/>
            <person name="Kageyama Y"/>
            <person name="Nozu R"/>
            <person name="Adachi N"/>
            <person name="Nishimura O"/>
            <person name="Nakagawa R"/>
            <person name="Tanegashima C"/>
            <person name="Kiyatake I"/>
            <person name="Matsumoto R"/>
            <person name="Murakumo K"/>
            <person name="Nishida K"/>
            <person name="Terakita A"/>
            <person name="Kuratani S"/>
            <person name="Sato K"/>
            <person name="Hyodo S Kuraku.S."/>
        </authorList>
    </citation>
    <scope>NUCLEOTIDE SEQUENCE [LARGE SCALE GENOMIC DNA]</scope>
</reference>
<protein>
    <submittedName>
        <fullName evidence="2">Uncharacterized protein</fullName>
    </submittedName>
</protein>
<evidence type="ECO:0000256" key="1">
    <source>
        <dbReference type="SAM" id="MobiDB-lite"/>
    </source>
</evidence>
<dbReference type="Proteomes" id="UP000287033">
    <property type="component" value="Unassembled WGS sequence"/>
</dbReference>
<keyword evidence="3" id="KW-1185">Reference proteome</keyword>
<feature type="region of interest" description="Disordered" evidence="1">
    <location>
        <begin position="1"/>
        <end position="22"/>
    </location>
</feature>
<feature type="compositionally biased region" description="Basic and acidic residues" evidence="1">
    <location>
        <begin position="107"/>
        <end position="131"/>
    </location>
</feature>
<evidence type="ECO:0000313" key="3">
    <source>
        <dbReference type="Proteomes" id="UP000287033"/>
    </source>
</evidence>
<name>A0A401SZT8_CHIPU</name>
<feature type="compositionally biased region" description="Basic and acidic residues" evidence="1">
    <location>
        <begin position="51"/>
        <end position="66"/>
    </location>
</feature>
<dbReference type="AlphaFoldDB" id="A0A401SZT8"/>
<sequence>MERLVKTYQPKDKSKNRNQKRAQEMEILKLFGKEGEELKVACQAPVVSRKAAKEQAEQLRETEKQESAPNPYPDVEKLNRPPPYANEEALKQCPVIKGTVAIEGQLEWDRSAEDKNELKEIRERDKRDRQEQIEAIQQDQEELKHEISVLRGLREQKAIEEYSLRYERRAEEKSRKSDAEQAKRDDERQGETKAPVPKEWEELEIASNSELEGDLLRSSVCKGKKGQQGMMLPLLIKEAKHPQYIPWGTQDLEELKNTLPSLREGAGKWIRAFEDKTTGQLLAIGDLKALLVRLVGLPKLKKIMVQACLKNVADNPMIDVVRFDRVRQNVWQAFRDCFPPKMDPQALRGNPLGESENPAAYLEKQLKKWRLETKQDRKTNQLLTTTFQNSIIEAMPSHVRSRLEEVVGLTSSMSHREFRDHVAHAVERFRKDKEKLFEQQE</sequence>
<proteinExistence type="predicted"/>